<evidence type="ECO:0000313" key="2">
    <source>
        <dbReference type="EMBL" id="KKL26066.1"/>
    </source>
</evidence>
<sequence length="140" mass="14731">MALKVAKMDLWVASIKDEPGALAKKLSLLAQAGANLSFFMARRTPEKRGRGAVFLSGIHGAKQFAAARKAGLRRSKSIHALRVEGPNKPGVGACITCALAEASINLRGMSAAVIGRKFVAHLALDSAATVTKAARLLRKL</sequence>
<proteinExistence type="predicted"/>
<accession>A0A0F9E888</accession>
<dbReference type="CDD" id="cd02116">
    <property type="entry name" value="ACT"/>
    <property type="match status" value="1"/>
</dbReference>
<organism evidence="2">
    <name type="scientific">marine sediment metagenome</name>
    <dbReference type="NCBI Taxonomy" id="412755"/>
    <lineage>
        <taxon>unclassified sequences</taxon>
        <taxon>metagenomes</taxon>
        <taxon>ecological metagenomes</taxon>
    </lineage>
</organism>
<reference evidence="2" key="1">
    <citation type="journal article" date="2015" name="Nature">
        <title>Complex archaea that bridge the gap between prokaryotes and eukaryotes.</title>
        <authorList>
            <person name="Spang A."/>
            <person name="Saw J.H."/>
            <person name="Jorgensen S.L."/>
            <person name="Zaremba-Niedzwiedzka K."/>
            <person name="Martijn J."/>
            <person name="Lind A.E."/>
            <person name="van Eijk R."/>
            <person name="Schleper C."/>
            <person name="Guy L."/>
            <person name="Ettema T.J."/>
        </authorList>
    </citation>
    <scope>NUCLEOTIDE SEQUENCE</scope>
</reference>
<dbReference type="SUPFAM" id="SSF55021">
    <property type="entry name" value="ACT-like"/>
    <property type="match status" value="1"/>
</dbReference>
<dbReference type="EMBL" id="LAZR01035976">
    <property type="protein sequence ID" value="KKL26066.1"/>
    <property type="molecule type" value="Genomic_DNA"/>
</dbReference>
<gene>
    <name evidence="2" type="ORF">LCGC14_2399000</name>
</gene>
<dbReference type="Gene3D" id="3.30.70.260">
    <property type="match status" value="1"/>
</dbReference>
<protein>
    <recommendedName>
        <fullName evidence="1">ACT domain-containing protein</fullName>
    </recommendedName>
</protein>
<comment type="caution">
    <text evidence="2">The sequence shown here is derived from an EMBL/GenBank/DDBJ whole genome shotgun (WGS) entry which is preliminary data.</text>
</comment>
<evidence type="ECO:0000259" key="1">
    <source>
        <dbReference type="PROSITE" id="PS51671"/>
    </source>
</evidence>
<dbReference type="InterPro" id="IPR002912">
    <property type="entry name" value="ACT_dom"/>
</dbReference>
<name>A0A0F9E888_9ZZZZ</name>
<dbReference type="InterPro" id="IPR045865">
    <property type="entry name" value="ACT-like_dom_sf"/>
</dbReference>
<dbReference type="AlphaFoldDB" id="A0A0F9E888"/>
<feature type="domain" description="ACT" evidence="1">
    <location>
        <begin position="80"/>
        <end position="140"/>
    </location>
</feature>
<dbReference type="PROSITE" id="PS51671">
    <property type="entry name" value="ACT"/>
    <property type="match status" value="1"/>
</dbReference>